<keyword evidence="1" id="KW-1133">Transmembrane helix</keyword>
<name>X1VSC2_9ZZZZ</name>
<dbReference type="EMBL" id="BARW01031058">
    <property type="protein sequence ID" value="GAJ12600.1"/>
    <property type="molecule type" value="Genomic_DNA"/>
</dbReference>
<feature type="transmembrane region" description="Helical" evidence="1">
    <location>
        <begin position="63"/>
        <end position="84"/>
    </location>
</feature>
<gene>
    <name evidence="2" type="ORF">S12H4_49492</name>
</gene>
<evidence type="ECO:0000313" key="2">
    <source>
        <dbReference type="EMBL" id="GAJ12600.1"/>
    </source>
</evidence>
<proteinExistence type="predicted"/>
<reference evidence="2" key="1">
    <citation type="journal article" date="2014" name="Front. Microbiol.">
        <title>High frequency of phylogenetically diverse reductive dehalogenase-homologous genes in deep subseafloor sedimentary metagenomes.</title>
        <authorList>
            <person name="Kawai M."/>
            <person name="Futagami T."/>
            <person name="Toyoda A."/>
            <person name="Takaki Y."/>
            <person name="Nishi S."/>
            <person name="Hori S."/>
            <person name="Arai W."/>
            <person name="Tsubouchi T."/>
            <person name="Morono Y."/>
            <person name="Uchiyama I."/>
            <person name="Ito T."/>
            <person name="Fujiyama A."/>
            <person name="Inagaki F."/>
            <person name="Takami H."/>
        </authorList>
    </citation>
    <scope>NUCLEOTIDE SEQUENCE</scope>
    <source>
        <strain evidence="2">Expedition CK06-06</strain>
    </source>
</reference>
<evidence type="ECO:0000256" key="1">
    <source>
        <dbReference type="SAM" id="Phobius"/>
    </source>
</evidence>
<sequence>MSEDHNYEGEETAARSKRKKNDLGAAIVGVLAFILSLSVNVLLKQAVTGFFEKIRAVLGDVGAWGLALVVGAGLFTLVKIIIFFRACSYDSPFSLWTKLKVTILHYLRFLFAYPVFLFSVILVSVANCAILWLVARSYNINLNVWIYGVTSAALVTVVIFVYHLSTTISKNYQKDLGSVILNVVYRGLKAKAPDSV</sequence>
<accession>X1VSC2</accession>
<organism evidence="2">
    <name type="scientific">marine sediment metagenome</name>
    <dbReference type="NCBI Taxonomy" id="412755"/>
    <lineage>
        <taxon>unclassified sequences</taxon>
        <taxon>metagenomes</taxon>
        <taxon>ecological metagenomes</taxon>
    </lineage>
</organism>
<keyword evidence="1" id="KW-0472">Membrane</keyword>
<feature type="transmembrane region" description="Helical" evidence="1">
    <location>
        <begin position="23"/>
        <end position="43"/>
    </location>
</feature>
<protein>
    <submittedName>
        <fullName evidence="2">Uncharacterized protein</fullName>
    </submittedName>
</protein>
<keyword evidence="1" id="KW-0812">Transmembrane</keyword>
<feature type="transmembrane region" description="Helical" evidence="1">
    <location>
        <begin position="144"/>
        <end position="164"/>
    </location>
</feature>
<feature type="non-terminal residue" evidence="2">
    <location>
        <position position="196"/>
    </location>
</feature>
<dbReference type="AlphaFoldDB" id="X1VSC2"/>
<feature type="transmembrane region" description="Helical" evidence="1">
    <location>
        <begin position="105"/>
        <end position="132"/>
    </location>
</feature>
<comment type="caution">
    <text evidence="2">The sequence shown here is derived from an EMBL/GenBank/DDBJ whole genome shotgun (WGS) entry which is preliminary data.</text>
</comment>